<dbReference type="AlphaFoldDB" id="A0A445B8T1"/>
<accession>A0A445B8T1</accession>
<evidence type="ECO:0000313" key="13">
    <source>
        <dbReference type="Proteomes" id="UP000289738"/>
    </source>
</evidence>
<evidence type="ECO:0000256" key="3">
    <source>
        <dbReference type="ARBA" id="ARBA00022737"/>
    </source>
</evidence>
<keyword evidence="7" id="KW-0234">DNA repair</keyword>
<feature type="compositionally biased region" description="Basic residues" evidence="10">
    <location>
        <begin position="109"/>
        <end position="120"/>
    </location>
</feature>
<dbReference type="GO" id="GO:0004842">
    <property type="term" value="F:ubiquitin-protein transferase activity"/>
    <property type="evidence" value="ECO:0007669"/>
    <property type="project" value="TreeGrafter"/>
</dbReference>
<dbReference type="Gene3D" id="3.30.40.10">
    <property type="entry name" value="Zinc/RING finger domain, C3HC4 (zinc finger)"/>
    <property type="match status" value="1"/>
</dbReference>
<keyword evidence="3" id="KW-0677">Repeat</keyword>
<evidence type="ECO:0000259" key="11">
    <source>
        <dbReference type="PROSITE" id="PS50089"/>
    </source>
</evidence>
<keyword evidence="5 9" id="KW-0863">Zinc-finger</keyword>
<feature type="domain" description="RING-type" evidence="11">
    <location>
        <begin position="7"/>
        <end position="45"/>
    </location>
</feature>
<dbReference type="SUPFAM" id="SSF57850">
    <property type="entry name" value="RING/U-box"/>
    <property type="match status" value="1"/>
</dbReference>
<comment type="subcellular location">
    <subcellularLocation>
        <location evidence="1">Nucleus</location>
    </subcellularLocation>
</comment>
<dbReference type="InterPro" id="IPR001841">
    <property type="entry name" value="Znf_RING"/>
</dbReference>
<sequence>MGRELQCPICLSLLNSPASLPCSHVFCNFCIVKSMKLSSDCPVYKLPFFPREIRPSPRSLNLVNIYKRMERSSGMNLFLTQNPHHSKFPDEETQCQADADCGREDATRSHRNPAQKRKTLKNNVSGKKNVPDTAKPSLPARKGFRCHKILFPKLH</sequence>
<dbReference type="GO" id="GO:0005634">
    <property type="term" value="C:nucleus"/>
    <property type="evidence" value="ECO:0007669"/>
    <property type="project" value="UniProtKB-SubCell"/>
</dbReference>
<organism evidence="12 13">
    <name type="scientific">Arachis hypogaea</name>
    <name type="common">Peanut</name>
    <dbReference type="NCBI Taxonomy" id="3818"/>
    <lineage>
        <taxon>Eukaryota</taxon>
        <taxon>Viridiplantae</taxon>
        <taxon>Streptophyta</taxon>
        <taxon>Embryophyta</taxon>
        <taxon>Tracheophyta</taxon>
        <taxon>Spermatophyta</taxon>
        <taxon>Magnoliopsida</taxon>
        <taxon>eudicotyledons</taxon>
        <taxon>Gunneridae</taxon>
        <taxon>Pentapetalae</taxon>
        <taxon>rosids</taxon>
        <taxon>fabids</taxon>
        <taxon>Fabales</taxon>
        <taxon>Fabaceae</taxon>
        <taxon>Papilionoideae</taxon>
        <taxon>50 kb inversion clade</taxon>
        <taxon>dalbergioids sensu lato</taxon>
        <taxon>Dalbergieae</taxon>
        <taxon>Pterocarpus clade</taxon>
        <taxon>Arachis</taxon>
    </lineage>
</organism>
<dbReference type="Pfam" id="PF13923">
    <property type="entry name" value="zf-C3HC4_2"/>
    <property type="match status" value="1"/>
</dbReference>
<evidence type="ECO:0000256" key="5">
    <source>
        <dbReference type="ARBA" id="ARBA00022771"/>
    </source>
</evidence>
<protein>
    <recommendedName>
        <fullName evidence="11">RING-type domain-containing protein</fullName>
    </recommendedName>
</protein>
<dbReference type="InterPro" id="IPR013083">
    <property type="entry name" value="Znf_RING/FYVE/PHD"/>
</dbReference>
<evidence type="ECO:0000256" key="6">
    <source>
        <dbReference type="ARBA" id="ARBA00022833"/>
    </source>
</evidence>
<keyword evidence="2" id="KW-0479">Metal-binding</keyword>
<dbReference type="PANTHER" id="PTHR13763">
    <property type="entry name" value="BREAST CANCER TYPE 1 SUSCEPTIBILITY PROTEIN BRCA1"/>
    <property type="match status" value="1"/>
</dbReference>
<dbReference type="SMART" id="SM00184">
    <property type="entry name" value="RING"/>
    <property type="match status" value="1"/>
</dbReference>
<evidence type="ECO:0000256" key="10">
    <source>
        <dbReference type="SAM" id="MobiDB-lite"/>
    </source>
</evidence>
<dbReference type="GO" id="GO:0008270">
    <property type="term" value="F:zinc ion binding"/>
    <property type="evidence" value="ECO:0007669"/>
    <property type="project" value="UniProtKB-KW"/>
</dbReference>
<keyword evidence="6" id="KW-0862">Zinc</keyword>
<keyword evidence="4" id="KW-0227">DNA damage</keyword>
<evidence type="ECO:0000256" key="7">
    <source>
        <dbReference type="ARBA" id="ARBA00023204"/>
    </source>
</evidence>
<keyword evidence="8" id="KW-0539">Nucleus</keyword>
<feature type="region of interest" description="Disordered" evidence="10">
    <location>
        <begin position="96"/>
        <end position="141"/>
    </location>
</feature>
<dbReference type="STRING" id="3818.A0A445B8T1"/>
<keyword evidence="13" id="KW-1185">Reference proteome</keyword>
<evidence type="ECO:0000313" key="12">
    <source>
        <dbReference type="EMBL" id="RYR35083.1"/>
    </source>
</evidence>
<evidence type="ECO:0000256" key="2">
    <source>
        <dbReference type="ARBA" id="ARBA00022723"/>
    </source>
</evidence>
<dbReference type="GO" id="GO:0000724">
    <property type="term" value="P:double-strand break repair via homologous recombination"/>
    <property type="evidence" value="ECO:0007669"/>
    <property type="project" value="TreeGrafter"/>
</dbReference>
<proteinExistence type="predicted"/>
<dbReference type="EMBL" id="SDMP01000010">
    <property type="protein sequence ID" value="RYR35083.1"/>
    <property type="molecule type" value="Genomic_DNA"/>
</dbReference>
<reference evidence="12 13" key="1">
    <citation type="submission" date="2019-01" db="EMBL/GenBank/DDBJ databases">
        <title>Sequencing of cultivated peanut Arachis hypogaea provides insights into genome evolution and oil improvement.</title>
        <authorList>
            <person name="Chen X."/>
        </authorList>
    </citation>
    <scope>NUCLEOTIDE SEQUENCE [LARGE SCALE GENOMIC DNA]</scope>
    <source>
        <strain evidence="13">cv. Fuhuasheng</strain>
        <tissue evidence="12">Leaves</tissue>
    </source>
</reference>
<evidence type="ECO:0000256" key="9">
    <source>
        <dbReference type="PROSITE-ProRule" id="PRU00175"/>
    </source>
</evidence>
<dbReference type="GO" id="GO:0045944">
    <property type="term" value="P:positive regulation of transcription by RNA polymerase II"/>
    <property type="evidence" value="ECO:0007669"/>
    <property type="project" value="TreeGrafter"/>
</dbReference>
<evidence type="ECO:0000256" key="1">
    <source>
        <dbReference type="ARBA" id="ARBA00004123"/>
    </source>
</evidence>
<dbReference type="InterPro" id="IPR017907">
    <property type="entry name" value="Znf_RING_CS"/>
</dbReference>
<dbReference type="Proteomes" id="UP000289738">
    <property type="component" value="Chromosome A10"/>
</dbReference>
<dbReference type="PROSITE" id="PS00518">
    <property type="entry name" value="ZF_RING_1"/>
    <property type="match status" value="1"/>
</dbReference>
<dbReference type="PANTHER" id="PTHR13763:SF0">
    <property type="entry name" value="BREAST CANCER TYPE 1 SUSCEPTIBILITY PROTEIN"/>
    <property type="match status" value="1"/>
</dbReference>
<comment type="caution">
    <text evidence="12">The sequence shown here is derived from an EMBL/GenBank/DDBJ whole genome shotgun (WGS) entry which is preliminary data.</text>
</comment>
<evidence type="ECO:0000256" key="8">
    <source>
        <dbReference type="ARBA" id="ARBA00023242"/>
    </source>
</evidence>
<dbReference type="InterPro" id="IPR031099">
    <property type="entry name" value="BRCA1-associated"/>
</dbReference>
<dbReference type="PROSITE" id="PS50089">
    <property type="entry name" value="ZF_RING_2"/>
    <property type="match status" value="1"/>
</dbReference>
<name>A0A445B8T1_ARAHY</name>
<evidence type="ECO:0000256" key="4">
    <source>
        <dbReference type="ARBA" id="ARBA00022763"/>
    </source>
</evidence>
<gene>
    <name evidence="12" type="ORF">Ahy_A10g050214</name>
</gene>